<feature type="transmembrane region" description="Helical" evidence="5">
    <location>
        <begin position="329"/>
        <end position="349"/>
    </location>
</feature>
<feature type="transmembrane region" description="Helical" evidence="5">
    <location>
        <begin position="261"/>
        <end position="280"/>
    </location>
</feature>
<keyword evidence="4 5" id="KW-0472">Membrane</keyword>
<feature type="transmembrane region" description="Helical" evidence="5">
    <location>
        <begin position="355"/>
        <end position="372"/>
    </location>
</feature>
<feature type="domain" description="Major facilitator superfamily (MFS) profile" evidence="6">
    <location>
        <begin position="1"/>
        <end position="505"/>
    </location>
</feature>
<feature type="transmembrane region" description="Helical" evidence="5">
    <location>
        <begin position="38"/>
        <end position="61"/>
    </location>
</feature>
<name>A0ABS2JZV4_9GAMM</name>
<reference evidence="7" key="1">
    <citation type="submission" date="2020-10" db="EMBL/GenBank/DDBJ databases">
        <title>Phylogeny of dyella-like bacteria.</title>
        <authorList>
            <person name="Fu J."/>
        </authorList>
    </citation>
    <scope>NUCLEOTIDE SEQUENCE</scope>
    <source>
        <strain evidence="7">DHOC52</strain>
    </source>
</reference>
<sequence length="508" mass="55551">MLLFGLGLATAAEFYTFDGVNLVLPDMAGSFGISRDQASWILTTYSSTMFFGVALSIWLAAHLHYRRYIIGSVVLFAIASIGSSLSTSFESLLFWRAIEGFAGSGLTMWWRASIYMLVDRKSRSTSLMRVSVMLYLATTVGLLYSGLVTDHISWRLIFLPNVLFAIAAIAVLLRYYPDVPPSSDARIVNVDKPGITLIGIAVISLQVMLSRGEIDGWFESPHIHWFAWIAVLALLLFIGWEMSERNHYPLLRLQLIRTRPVLSAIFLGIFAGTILSGSLYALPEYLRGVDPNRLNATDTGRLMCVYALTAAAIRPFVVTGIARYGQRKTIAFAFTMLVLSMLVFARLITTGTPEIYYALPLAMYAFCLAPMLSSIGSGTVGKVEATSQLDAVSIYMTFRQLGASLGVTLASIVLHRRETLHSSRLYEHLHATHGPVVAWTGGVAEQIVGRAGTSPIDARLMALKMLSEAGARQASTLAYADVFYFMAAIGVVALCVVPLMPPSPVAKQ</sequence>
<dbReference type="PANTHER" id="PTHR23501:SF174">
    <property type="entry name" value="MULTIDRUG EXPORT PROTEIN EMRB-RELATED"/>
    <property type="match status" value="1"/>
</dbReference>
<dbReference type="Gene3D" id="1.20.1720.10">
    <property type="entry name" value="Multidrug resistance protein D"/>
    <property type="match status" value="1"/>
</dbReference>
<comment type="subcellular location">
    <subcellularLocation>
        <location evidence="1">Membrane</location>
        <topology evidence="1">Multi-pass membrane protein</topology>
    </subcellularLocation>
</comment>
<proteinExistence type="predicted"/>
<dbReference type="PROSITE" id="PS50850">
    <property type="entry name" value="MFS"/>
    <property type="match status" value="1"/>
</dbReference>
<evidence type="ECO:0000256" key="2">
    <source>
        <dbReference type="ARBA" id="ARBA00022692"/>
    </source>
</evidence>
<evidence type="ECO:0000256" key="1">
    <source>
        <dbReference type="ARBA" id="ARBA00004141"/>
    </source>
</evidence>
<feature type="transmembrane region" description="Helical" evidence="5">
    <location>
        <begin position="154"/>
        <end position="173"/>
    </location>
</feature>
<dbReference type="Proteomes" id="UP001430149">
    <property type="component" value="Unassembled WGS sequence"/>
</dbReference>
<dbReference type="InterPro" id="IPR036259">
    <property type="entry name" value="MFS_trans_sf"/>
</dbReference>
<evidence type="ECO:0000256" key="5">
    <source>
        <dbReference type="SAM" id="Phobius"/>
    </source>
</evidence>
<feature type="transmembrane region" description="Helical" evidence="5">
    <location>
        <begin position="93"/>
        <end position="118"/>
    </location>
</feature>
<evidence type="ECO:0000313" key="8">
    <source>
        <dbReference type="Proteomes" id="UP001430149"/>
    </source>
</evidence>
<evidence type="ECO:0000259" key="6">
    <source>
        <dbReference type="PROSITE" id="PS50850"/>
    </source>
</evidence>
<feature type="transmembrane region" description="Helical" evidence="5">
    <location>
        <begin position="194"/>
        <end position="211"/>
    </location>
</feature>
<evidence type="ECO:0000256" key="4">
    <source>
        <dbReference type="ARBA" id="ARBA00023136"/>
    </source>
</evidence>
<evidence type="ECO:0000313" key="7">
    <source>
        <dbReference type="EMBL" id="MBM7124529.1"/>
    </source>
</evidence>
<dbReference type="SUPFAM" id="SSF103473">
    <property type="entry name" value="MFS general substrate transporter"/>
    <property type="match status" value="1"/>
</dbReference>
<organism evidence="7 8">
    <name type="scientific">Dyella flava</name>
    <dbReference type="NCBI Taxonomy" id="1920170"/>
    <lineage>
        <taxon>Bacteria</taxon>
        <taxon>Pseudomonadati</taxon>
        <taxon>Pseudomonadota</taxon>
        <taxon>Gammaproteobacteria</taxon>
        <taxon>Lysobacterales</taxon>
        <taxon>Rhodanobacteraceae</taxon>
        <taxon>Dyella</taxon>
    </lineage>
</organism>
<keyword evidence="8" id="KW-1185">Reference proteome</keyword>
<protein>
    <submittedName>
        <fullName evidence="7">MFS transporter</fullName>
    </submittedName>
</protein>
<dbReference type="PANTHER" id="PTHR23501">
    <property type="entry name" value="MAJOR FACILITATOR SUPERFAMILY"/>
    <property type="match status" value="1"/>
</dbReference>
<feature type="transmembrane region" description="Helical" evidence="5">
    <location>
        <begin position="68"/>
        <end position="87"/>
    </location>
</feature>
<accession>A0ABS2JZV4</accession>
<comment type="caution">
    <text evidence="7">The sequence shown here is derived from an EMBL/GenBank/DDBJ whole genome shotgun (WGS) entry which is preliminary data.</text>
</comment>
<feature type="transmembrane region" description="Helical" evidence="5">
    <location>
        <begin position="482"/>
        <end position="500"/>
    </location>
</feature>
<feature type="transmembrane region" description="Helical" evidence="5">
    <location>
        <begin position="223"/>
        <end position="240"/>
    </location>
</feature>
<dbReference type="Gene3D" id="1.20.1250.20">
    <property type="entry name" value="MFS general substrate transporter like domains"/>
    <property type="match status" value="1"/>
</dbReference>
<evidence type="ECO:0000256" key="3">
    <source>
        <dbReference type="ARBA" id="ARBA00022989"/>
    </source>
</evidence>
<dbReference type="EMBL" id="JADIKE010000027">
    <property type="protein sequence ID" value="MBM7124529.1"/>
    <property type="molecule type" value="Genomic_DNA"/>
</dbReference>
<keyword evidence="3 5" id="KW-1133">Transmembrane helix</keyword>
<gene>
    <name evidence="7" type="ORF">ISP19_03980</name>
</gene>
<dbReference type="InterPro" id="IPR011701">
    <property type="entry name" value="MFS"/>
</dbReference>
<keyword evidence="2 5" id="KW-0812">Transmembrane</keyword>
<feature type="transmembrane region" description="Helical" evidence="5">
    <location>
        <begin position="130"/>
        <end position="148"/>
    </location>
</feature>
<dbReference type="InterPro" id="IPR020846">
    <property type="entry name" value="MFS_dom"/>
</dbReference>
<dbReference type="Pfam" id="PF07690">
    <property type="entry name" value="MFS_1"/>
    <property type="match status" value="1"/>
</dbReference>